<comment type="cofactor">
    <cofactor evidence="1">
        <name>Ca(2+)</name>
        <dbReference type="ChEBI" id="CHEBI:29108"/>
    </cofactor>
</comment>
<organism evidence="15 16">
    <name type="scientific">Cyclobacterium jeungdonense</name>
    <dbReference type="NCBI Taxonomy" id="708087"/>
    <lineage>
        <taxon>Bacteria</taxon>
        <taxon>Pseudomonadati</taxon>
        <taxon>Bacteroidota</taxon>
        <taxon>Cytophagia</taxon>
        <taxon>Cytophagales</taxon>
        <taxon>Cyclobacteriaceae</taxon>
        <taxon>Cyclobacterium</taxon>
    </lineage>
</organism>
<comment type="similarity">
    <text evidence="3">Belongs to the bacterial PQQ dehydrogenase family.</text>
</comment>
<dbReference type="PROSITE" id="PS51257">
    <property type="entry name" value="PROKAR_LIPOPROTEIN"/>
    <property type="match status" value="1"/>
</dbReference>
<proteinExistence type="inferred from homology"/>
<name>A0ABT8C3X8_9BACT</name>
<accession>A0ABT8C3X8</accession>
<dbReference type="RefSeq" id="WP_163383900.1">
    <property type="nucleotide sequence ID" value="NZ_JAUFQS010000004.1"/>
</dbReference>
<dbReference type="InterPro" id="IPR036909">
    <property type="entry name" value="Cyt_c-like_dom_sf"/>
</dbReference>
<dbReference type="InterPro" id="IPR017512">
    <property type="entry name" value="PQQ_MeOH/EtOH_DH"/>
</dbReference>
<dbReference type="PANTHER" id="PTHR32303">
    <property type="entry name" value="QUINOPROTEIN ALCOHOL DEHYDROGENASE (CYTOCHROME C)"/>
    <property type="match status" value="1"/>
</dbReference>
<keyword evidence="8" id="KW-0634">PQQ</keyword>
<dbReference type="EMBL" id="JAUFQS010000004">
    <property type="protein sequence ID" value="MDN3687006.1"/>
    <property type="molecule type" value="Genomic_DNA"/>
</dbReference>
<dbReference type="PROSITE" id="PS51007">
    <property type="entry name" value="CYTC"/>
    <property type="match status" value="1"/>
</dbReference>
<evidence type="ECO:0000256" key="8">
    <source>
        <dbReference type="ARBA" id="ARBA00022891"/>
    </source>
</evidence>
<keyword evidence="11" id="KW-1015">Disulfide bond</keyword>
<evidence type="ECO:0000256" key="12">
    <source>
        <dbReference type="PROSITE-ProRule" id="PRU00433"/>
    </source>
</evidence>
<dbReference type="InterPro" id="IPR011047">
    <property type="entry name" value="Quinoprotein_ADH-like_sf"/>
</dbReference>
<dbReference type="PROSITE" id="PS00364">
    <property type="entry name" value="BACTERIAL_PQQ_2"/>
    <property type="match status" value="1"/>
</dbReference>
<protein>
    <submittedName>
        <fullName evidence="15">PQQ-dependent dehydrogenase, methanol/ethanol family</fullName>
    </submittedName>
</protein>
<keyword evidence="9" id="KW-0560">Oxidoreductase</keyword>
<feature type="compositionally biased region" description="Polar residues" evidence="13">
    <location>
        <begin position="684"/>
        <end position="697"/>
    </location>
</feature>
<keyword evidence="10 12" id="KW-0408">Iron</keyword>
<evidence type="ECO:0000256" key="5">
    <source>
        <dbReference type="ARBA" id="ARBA00022723"/>
    </source>
</evidence>
<dbReference type="InterPro" id="IPR018391">
    <property type="entry name" value="PQQ_b-propeller_rpt"/>
</dbReference>
<feature type="region of interest" description="Disordered" evidence="13">
    <location>
        <begin position="682"/>
        <end position="705"/>
    </location>
</feature>
<dbReference type="InterPro" id="IPR001479">
    <property type="entry name" value="Quinoprotein_DH_CS"/>
</dbReference>
<keyword evidence="4 12" id="KW-0349">Heme</keyword>
<keyword evidence="6" id="KW-0732">Signal</keyword>
<feature type="domain" description="Cytochrome c" evidence="14">
    <location>
        <begin position="606"/>
        <end position="683"/>
    </location>
</feature>
<evidence type="ECO:0000256" key="1">
    <source>
        <dbReference type="ARBA" id="ARBA00001913"/>
    </source>
</evidence>
<reference evidence="16" key="1">
    <citation type="journal article" date="2019" name="Int. J. Syst. Evol. Microbiol.">
        <title>The Global Catalogue of Microorganisms (GCM) 10K type strain sequencing project: providing services to taxonomists for standard genome sequencing and annotation.</title>
        <authorList>
            <consortium name="The Broad Institute Genomics Platform"/>
            <consortium name="The Broad Institute Genome Sequencing Center for Infectious Disease"/>
            <person name="Wu L."/>
            <person name="Ma J."/>
        </authorList>
    </citation>
    <scope>NUCLEOTIDE SEQUENCE [LARGE SCALE GENOMIC DNA]</scope>
    <source>
        <strain evidence="16">CECT 7706</strain>
    </source>
</reference>
<dbReference type="InterPro" id="IPR002372">
    <property type="entry name" value="PQQ_rpt_dom"/>
</dbReference>
<dbReference type="SMART" id="SM00564">
    <property type="entry name" value="PQQ"/>
    <property type="match status" value="5"/>
</dbReference>
<dbReference type="SUPFAM" id="SSF50998">
    <property type="entry name" value="Quinoprotein alcohol dehydrogenase-like"/>
    <property type="match status" value="1"/>
</dbReference>
<evidence type="ECO:0000256" key="13">
    <source>
        <dbReference type="SAM" id="MobiDB-lite"/>
    </source>
</evidence>
<sequence length="705" mass="77470">MKKTVTALIGLSLLVSCGNKNQAPLFADVALADEKQTSDWLAYGRTHNERRYSPATDINTNNVADLKVDWFIELPNDVGLVSTPLVVNGVMYFTGTMNIIRAVDATNGSLIWEYDPKVVEEVKGKRKIGWAHSRGISFYEGRIFAATWDGRLIAIDAGTGAEIWSVRTYDMERSLYITGAPKAFKGKVLIGNGGTENGPTRGWVTAYEADTGEEAWKFYIVPGNPADGFENAAMEMAAETWTGDWWKHGGGGNAWHGFTYDAELDMLYIGTGNGSPWNQKIRSPGGGDNLFLSCIVALNPDTGEYVWHYQTTPGDTWDYTSNMDIILADLNIEGEERKAILHAPKNGFFYVIDRKTGKLISAEPYVETTWASHIDMKTGRPVEVEGSRYEDGPADITPSPWGAHNWQAMSYNPQTGLVYIPTHHLSTNFSDEGIDLENWQAREFTGGLGVRRKFSDKQPREYSASLQAWDPVKQEVAWYLPQETFWNAGTLTTAGNLVFQGRSDGKFLAYEASTGEILWEFDAGLGISAPPITYTINGRQYISLLVGFGGGFAGLGADAAELGWSYGIHSRRLISFSLEGSAEMAALPPPYFPEPLNDPNFTINDEMAARGAIVYTSCGVCHGSGLIAGGMAPDLRASALVLNKEAFSSIVRDGILAGRGMPGQPEITERELEDLRHYVRQRAMETSTSDRTGSTNNPRKEVESH</sequence>
<evidence type="ECO:0000313" key="15">
    <source>
        <dbReference type="EMBL" id="MDN3687006.1"/>
    </source>
</evidence>
<gene>
    <name evidence="15" type="ORF">QWZ15_04125</name>
</gene>
<keyword evidence="5 12" id="KW-0479">Metal-binding</keyword>
<evidence type="ECO:0000256" key="10">
    <source>
        <dbReference type="ARBA" id="ARBA00023004"/>
    </source>
</evidence>
<evidence type="ECO:0000256" key="7">
    <source>
        <dbReference type="ARBA" id="ARBA00022837"/>
    </source>
</evidence>
<dbReference type="Pfam" id="PF13442">
    <property type="entry name" value="Cytochrome_CBB3"/>
    <property type="match status" value="1"/>
</dbReference>
<comment type="cofactor">
    <cofactor evidence="2">
        <name>pyrroloquinoline quinone</name>
        <dbReference type="ChEBI" id="CHEBI:58442"/>
    </cofactor>
</comment>
<evidence type="ECO:0000313" key="16">
    <source>
        <dbReference type="Proteomes" id="UP001236663"/>
    </source>
</evidence>
<dbReference type="Gene3D" id="1.10.760.10">
    <property type="entry name" value="Cytochrome c-like domain"/>
    <property type="match status" value="1"/>
</dbReference>
<dbReference type="Proteomes" id="UP001236663">
    <property type="component" value="Unassembled WGS sequence"/>
</dbReference>
<evidence type="ECO:0000259" key="14">
    <source>
        <dbReference type="PROSITE" id="PS51007"/>
    </source>
</evidence>
<evidence type="ECO:0000256" key="6">
    <source>
        <dbReference type="ARBA" id="ARBA00022729"/>
    </source>
</evidence>
<evidence type="ECO:0000256" key="2">
    <source>
        <dbReference type="ARBA" id="ARBA00001931"/>
    </source>
</evidence>
<keyword evidence="7" id="KW-0106">Calcium</keyword>
<dbReference type="InterPro" id="IPR009056">
    <property type="entry name" value="Cyt_c-like_dom"/>
</dbReference>
<dbReference type="Pfam" id="PF01011">
    <property type="entry name" value="PQQ"/>
    <property type="match status" value="2"/>
</dbReference>
<evidence type="ECO:0000256" key="11">
    <source>
        <dbReference type="ARBA" id="ARBA00023157"/>
    </source>
</evidence>
<dbReference type="CDD" id="cd10279">
    <property type="entry name" value="PQQ_ADH_II"/>
    <property type="match status" value="1"/>
</dbReference>
<evidence type="ECO:0000256" key="4">
    <source>
        <dbReference type="ARBA" id="ARBA00022617"/>
    </source>
</evidence>
<evidence type="ECO:0000256" key="3">
    <source>
        <dbReference type="ARBA" id="ARBA00008156"/>
    </source>
</evidence>
<dbReference type="SUPFAM" id="SSF46626">
    <property type="entry name" value="Cytochrome c"/>
    <property type="match status" value="1"/>
</dbReference>
<comment type="caution">
    <text evidence="15">The sequence shown here is derived from an EMBL/GenBank/DDBJ whole genome shotgun (WGS) entry which is preliminary data.</text>
</comment>
<dbReference type="Gene3D" id="2.140.10.10">
    <property type="entry name" value="Quinoprotein alcohol dehydrogenase-like superfamily"/>
    <property type="match status" value="1"/>
</dbReference>
<keyword evidence="16" id="KW-1185">Reference proteome</keyword>
<dbReference type="NCBIfam" id="TIGR03075">
    <property type="entry name" value="PQQ_enz_alc_DH"/>
    <property type="match status" value="1"/>
</dbReference>
<dbReference type="PROSITE" id="PS00363">
    <property type="entry name" value="BACTERIAL_PQQ_1"/>
    <property type="match status" value="1"/>
</dbReference>
<evidence type="ECO:0000256" key="9">
    <source>
        <dbReference type="ARBA" id="ARBA00023002"/>
    </source>
</evidence>